<dbReference type="InterPro" id="IPR032675">
    <property type="entry name" value="LRR_dom_sf"/>
</dbReference>
<dbReference type="EMBL" id="JAPFFF010000012">
    <property type="protein sequence ID" value="KAK8876569.1"/>
    <property type="molecule type" value="Genomic_DNA"/>
</dbReference>
<dbReference type="Gene3D" id="1.25.40.20">
    <property type="entry name" value="Ankyrin repeat-containing domain"/>
    <property type="match status" value="1"/>
</dbReference>
<dbReference type="SMART" id="SM00248">
    <property type="entry name" value="ANK"/>
    <property type="match status" value="4"/>
</dbReference>
<accession>A0ABR2JFM6</accession>
<dbReference type="InterPro" id="IPR053139">
    <property type="entry name" value="Surface_bspA-like"/>
</dbReference>
<evidence type="ECO:0000313" key="2">
    <source>
        <dbReference type="Proteomes" id="UP001470230"/>
    </source>
</evidence>
<name>A0ABR2JFM6_9EUKA</name>
<dbReference type="InterPro" id="IPR002110">
    <property type="entry name" value="Ankyrin_rpt"/>
</dbReference>
<dbReference type="InterPro" id="IPR036770">
    <property type="entry name" value="Ankyrin_rpt-contain_sf"/>
</dbReference>
<reference evidence="1 2" key="1">
    <citation type="submission" date="2024-04" db="EMBL/GenBank/DDBJ databases">
        <title>Tritrichomonas musculus Genome.</title>
        <authorList>
            <person name="Alves-Ferreira E."/>
            <person name="Grigg M."/>
            <person name="Lorenzi H."/>
            <person name="Galac M."/>
        </authorList>
    </citation>
    <scope>NUCLEOTIDE SEQUENCE [LARGE SCALE GENOMIC DNA]</scope>
    <source>
        <strain evidence="1 2">EAF2021</strain>
    </source>
</reference>
<keyword evidence="2" id="KW-1185">Reference proteome</keyword>
<dbReference type="PANTHER" id="PTHR45661">
    <property type="entry name" value="SURFACE ANTIGEN"/>
    <property type="match status" value="1"/>
</dbReference>
<dbReference type="Pfam" id="PF13306">
    <property type="entry name" value="LRR_5"/>
    <property type="match status" value="2"/>
</dbReference>
<dbReference type="SUPFAM" id="SSF52058">
    <property type="entry name" value="L domain-like"/>
    <property type="match status" value="2"/>
</dbReference>
<dbReference type="Gene3D" id="3.40.50.12480">
    <property type="match status" value="1"/>
</dbReference>
<evidence type="ECO:0008006" key="3">
    <source>
        <dbReference type="Google" id="ProtNLM"/>
    </source>
</evidence>
<evidence type="ECO:0000313" key="1">
    <source>
        <dbReference type="EMBL" id="KAK8876569.1"/>
    </source>
</evidence>
<dbReference type="SUPFAM" id="SSF48403">
    <property type="entry name" value="Ankyrin repeat"/>
    <property type="match status" value="1"/>
</dbReference>
<comment type="caution">
    <text evidence="1">The sequence shown here is derived from an EMBL/GenBank/DDBJ whole genome shotgun (WGS) entry which is preliminary data.</text>
</comment>
<protein>
    <recommendedName>
        <fullName evidence="3">DUF3447 domain-containing protein</fullName>
    </recommendedName>
</protein>
<dbReference type="InterPro" id="IPR026906">
    <property type="entry name" value="LRR_5"/>
</dbReference>
<organism evidence="1 2">
    <name type="scientific">Tritrichomonas musculus</name>
    <dbReference type="NCBI Taxonomy" id="1915356"/>
    <lineage>
        <taxon>Eukaryota</taxon>
        <taxon>Metamonada</taxon>
        <taxon>Parabasalia</taxon>
        <taxon>Tritrichomonadida</taxon>
        <taxon>Tritrichomonadidae</taxon>
        <taxon>Tritrichomonas</taxon>
    </lineage>
</organism>
<proteinExistence type="predicted"/>
<dbReference type="Proteomes" id="UP001470230">
    <property type="component" value="Unassembled WGS sequence"/>
</dbReference>
<dbReference type="PANTHER" id="PTHR45661:SF3">
    <property type="entry name" value="IG-LIKE DOMAIN-CONTAINING PROTEIN"/>
    <property type="match status" value="1"/>
</dbReference>
<gene>
    <name evidence="1" type="ORF">M9Y10_006786</name>
</gene>
<sequence length="666" mass="77356">MCFLQYIENEDDLEESYQNLLKSFNDLKIEENKHDLLLFLYIISQVANNHYRSNDFFEKIEKIIVHFKSSIKTYYSISEILQIFEENKRMILMLIDLKIITLTNSIVESFFNDKFRKKKYAEYFFPEIKNFLNQDLRDKMEKEMTENFDEKRREGENDHLLCKLIREDLIEEFIVYINKENFPLDYQFTMSTFETHPFLFEKSPTLFEYASFFGSIQIFRYLLKNNAKPAKRIKKYAIHGDNQEIIDALEIIKQNDKIYLEEAIKCHHNHMANYLKENFVNFDQVDSIIDQNFDDNFMSYCYKYYNMSFIPDDFGHECIFYYLCKYNYFSFVEELLKIKEIDINKPISKDLTPLRLASFNNNIDLINLLLSQPGIQIGKNFSNCRYIKQLSIPSSVIYIEENAFLNCSSLFQMEIPPSIISIGNAAFQGCSSLIQISIPTSVTLIGDFVFKGCTSLKYISIPSSIISIGKNAFDECTSLEQISIPSSVTSIGDYAFQKCKSLKKVIIPNSMRYIESFMFNGCTSLKEVIIPSSVTSICQRAFNDCPSLKQIHIPTVKIIGEYAFNGCKSLTEIALPLSAKIELNIFQGIENLNILKGIAYIPENLFFNCTQLKQITIPSSVISLENYAFKSCTSLQQIQIPSSVTSIPHPSFKKLSYLIFLRCKIA</sequence>
<dbReference type="Gene3D" id="3.80.10.10">
    <property type="entry name" value="Ribonuclease Inhibitor"/>
    <property type="match status" value="2"/>
</dbReference>